<accession>A0A3M0K3W0</accession>
<dbReference type="Proteomes" id="UP000269221">
    <property type="component" value="Unassembled WGS sequence"/>
</dbReference>
<feature type="compositionally biased region" description="Basic and acidic residues" evidence="1">
    <location>
        <begin position="30"/>
        <end position="39"/>
    </location>
</feature>
<evidence type="ECO:0000313" key="3">
    <source>
        <dbReference type="Proteomes" id="UP000269221"/>
    </source>
</evidence>
<sequence length="254" mass="28480">MPFSAAEHTESPHSSEQANGKGVPALGDHGTTREPEPRTRGARPGAAGKASPLPLGCCRNPIPVHMEHLAISVTLIPAVRWADLENIPNNIKVADKVIEHMIPVPSARAVPDANWPVGFDHVDLDIPQVWFTAVQKQKKTEFVNNNGSIFFLDPIEINGLWFRCLPQRIKRKMLAGEQGEKEKDTLHPSERTDDVRKHWDKLKVENVMQERGENEVPNVTLPHLNLESLKEIKMVEIRNSQEPTTKIYGISQPF</sequence>
<evidence type="ECO:0000313" key="2">
    <source>
        <dbReference type="EMBL" id="RMC07979.1"/>
    </source>
</evidence>
<proteinExistence type="predicted"/>
<keyword evidence="3" id="KW-1185">Reference proteome</keyword>
<feature type="region of interest" description="Disordered" evidence="1">
    <location>
        <begin position="1"/>
        <end position="52"/>
    </location>
</feature>
<organism evidence="2 3">
    <name type="scientific">Hirundo rustica rustica</name>
    <dbReference type="NCBI Taxonomy" id="333673"/>
    <lineage>
        <taxon>Eukaryota</taxon>
        <taxon>Metazoa</taxon>
        <taxon>Chordata</taxon>
        <taxon>Craniata</taxon>
        <taxon>Vertebrata</taxon>
        <taxon>Euteleostomi</taxon>
        <taxon>Archelosauria</taxon>
        <taxon>Archosauria</taxon>
        <taxon>Dinosauria</taxon>
        <taxon>Saurischia</taxon>
        <taxon>Theropoda</taxon>
        <taxon>Coelurosauria</taxon>
        <taxon>Aves</taxon>
        <taxon>Neognathae</taxon>
        <taxon>Neoaves</taxon>
        <taxon>Telluraves</taxon>
        <taxon>Australaves</taxon>
        <taxon>Passeriformes</taxon>
        <taxon>Sylvioidea</taxon>
        <taxon>Hirundinidae</taxon>
        <taxon>Hirundo</taxon>
    </lineage>
</organism>
<dbReference type="AlphaFoldDB" id="A0A3M0K3W0"/>
<name>A0A3M0K3W0_HIRRU</name>
<dbReference type="EMBL" id="QRBI01000119">
    <property type="protein sequence ID" value="RMC07979.1"/>
    <property type="molecule type" value="Genomic_DNA"/>
</dbReference>
<reference evidence="2 3" key="1">
    <citation type="submission" date="2018-07" db="EMBL/GenBank/DDBJ databases">
        <title>A high quality draft genome assembly of the barn swallow (H. rustica rustica).</title>
        <authorList>
            <person name="Formenti G."/>
            <person name="Chiara M."/>
            <person name="Poveda L."/>
            <person name="Francoijs K.-J."/>
            <person name="Bonisoli-Alquati A."/>
            <person name="Canova L."/>
            <person name="Gianfranceschi L."/>
            <person name="Horner D.S."/>
            <person name="Saino N."/>
        </authorList>
    </citation>
    <scope>NUCLEOTIDE SEQUENCE [LARGE SCALE GENOMIC DNA]</scope>
    <source>
        <strain evidence="2">Chelidonia</strain>
        <tissue evidence="2">Blood</tissue>
    </source>
</reference>
<protein>
    <submittedName>
        <fullName evidence="2">Uncharacterized protein</fullName>
    </submittedName>
</protein>
<comment type="caution">
    <text evidence="2">The sequence shown here is derived from an EMBL/GenBank/DDBJ whole genome shotgun (WGS) entry which is preliminary data.</text>
</comment>
<evidence type="ECO:0000256" key="1">
    <source>
        <dbReference type="SAM" id="MobiDB-lite"/>
    </source>
</evidence>
<gene>
    <name evidence="2" type="ORF">DUI87_15451</name>
</gene>